<name>A0AAN6QIR6_9PEZI</name>
<protein>
    <submittedName>
        <fullName evidence="4">HET-domain-containing protein</fullName>
    </submittedName>
</protein>
<comment type="caution">
    <text evidence="4">The sequence shown here is derived from an EMBL/GenBank/DDBJ whole genome shotgun (WGS) entry which is preliminary data.</text>
</comment>
<feature type="domain" description="DUF8212" evidence="3">
    <location>
        <begin position="248"/>
        <end position="301"/>
    </location>
</feature>
<evidence type="ECO:0000313" key="4">
    <source>
        <dbReference type="EMBL" id="KAK4108980.1"/>
    </source>
</evidence>
<dbReference type="Pfam" id="PF06985">
    <property type="entry name" value="HET"/>
    <property type="match status" value="1"/>
</dbReference>
<dbReference type="Proteomes" id="UP001302812">
    <property type="component" value="Unassembled WGS sequence"/>
</dbReference>
<evidence type="ECO:0000256" key="1">
    <source>
        <dbReference type="SAM" id="MobiDB-lite"/>
    </source>
</evidence>
<accession>A0AAN6QIR6</accession>
<sequence>MRLLHTTRLKLTQFTESRSSGMLVDTDVGAGPEYTVPRFAILSHTWEDEEVVFEDIQGDQSIAKSKFGWEKIRQSCELARNQGYEWIWIDTCCIDKTSSAELSEAINSMFRWYRMSGVCYAFLSDADGDGVIYKNVYARGSKLSTGVRKLRWYSRGWTLQELIAPKQLEFYNKDWAFIGTRKQHKRAIAEVYGIDEYALDGGDLSRLTVARRMAWLSSRETTRVEDLAYCMLGIFDVNMPLLYGEGSKAFVRLQEEILKLTDDQTIFSWREQDAVTCYREDYGESFERSGLLADSPRLFATSIGVARHRIERSHRPHAMSTSKGIMVQLLICQDDSYGSGEVFLAALDCPIGRTPGVMAGIRLRRTSRPTATGVLDTYVRVDIAQIFHFAKVQKDGVTVDISGFDPTVEQKELVCLRMRTKHRNWKPTTIYVTQAASLQLPPSFRLLPPPPYYDHTVITIHEVYPVHHWDVNTWVLQPPAPKPSTVTIGVFDMTFCKESFFLLLGVFVTPLGAEPWCKIIRRRPGRRTSMRHIYQHYFPRRQYRHQYNPDTEDDMVEDSLRYLTQSTSREDDSEESEHESDHEYPVKTSDMWVDYMDGGKLLGFAVIVETKEVSGAPVYIVHFRPL</sequence>
<dbReference type="RefSeq" id="XP_064666550.1">
    <property type="nucleotide sequence ID" value="XM_064815995.1"/>
</dbReference>
<evidence type="ECO:0000259" key="3">
    <source>
        <dbReference type="Pfam" id="PF26640"/>
    </source>
</evidence>
<dbReference type="InterPro" id="IPR010730">
    <property type="entry name" value="HET"/>
</dbReference>
<reference evidence="4" key="1">
    <citation type="journal article" date="2023" name="Mol. Phylogenet. Evol.">
        <title>Genome-scale phylogeny and comparative genomics of the fungal order Sordariales.</title>
        <authorList>
            <person name="Hensen N."/>
            <person name="Bonometti L."/>
            <person name="Westerberg I."/>
            <person name="Brannstrom I.O."/>
            <person name="Guillou S."/>
            <person name="Cros-Aarteil S."/>
            <person name="Calhoun S."/>
            <person name="Haridas S."/>
            <person name="Kuo A."/>
            <person name="Mondo S."/>
            <person name="Pangilinan J."/>
            <person name="Riley R."/>
            <person name="LaButti K."/>
            <person name="Andreopoulos B."/>
            <person name="Lipzen A."/>
            <person name="Chen C."/>
            <person name="Yan M."/>
            <person name="Daum C."/>
            <person name="Ng V."/>
            <person name="Clum A."/>
            <person name="Steindorff A."/>
            <person name="Ohm R.A."/>
            <person name="Martin F."/>
            <person name="Silar P."/>
            <person name="Natvig D.O."/>
            <person name="Lalanne C."/>
            <person name="Gautier V."/>
            <person name="Ament-Velasquez S.L."/>
            <person name="Kruys A."/>
            <person name="Hutchinson M.I."/>
            <person name="Powell A.J."/>
            <person name="Barry K."/>
            <person name="Miller A.N."/>
            <person name="Grigoriev I.V."/>
            <person name="Debuchy R."/>
            <person name="Gladieux P."/>
            <person name="Hiltunen Thoren M."/>
            <person name="Johannesson H."/>
        </authorList>
    </citation>
    <scope>NUCLEOTIDE SEQUENCE</scope>
    <source>
        <strain evidence="4">CBS 508.74</strain>
    </source>
</reference>
<feature type="domain" description="Heterokaryon incompatibility" evidence="2">
    <location>
        <begin position="39"/>
        <end position="130"/>
    </location>
</feature>
<evidence type="ECO:0000259" key="2">
    <source>
        <dbReference type="Pfam" id="PF06985"/>
    </source>
</evidence>
<dbReference type="GeneID" id="89940120"/>
<dbReference type="EMBL" id="MU853359">
    <property type="protein sequence ID" value="KAK4108980.1"/>
    <property type="molecule type" value="Genomic_DNA"/>
</dbReference>
<dbReference type="InterPro" id="IPR058525">
    <property type="entry name" value="DUF8212"/>
</dbReference>
<dbReference type="Pfam" id="PF26640">
    <property type="entry name" value="DUF8212"/>
    <property type="match status" value="1"/>
</dbReference>
<proteinExistence type="predicted"/>
<evidence type="ECO:0000313" key="5">
    <source>
        <dbReference type="Proteomes" id="UP001302812"/>
    </source>
</evidence>
<gene>
    <name evidence="4" type="ORF">N656DRAFT_783647</name>
</gene>
<organism evidence="4 5">
    <name type="scientific">Canariomyces notabilis</name>
    <dbReference type="NCBI Taxonomy" id="2074819"/>
    <lineage>
        <taxon>Eukaryota</taxon>
        <taxon>Fungi</taxon>
        <taxon>Dikarya</taxon>
        <taxon>Ascomycota</taxon>
        <taxon>Pezizomycotina</taxon>
        <taxon>Sordariomycetes</taxon>
        <taxon>Sordariomycetidae</taxon>
        <taxon>Sordariales</taxon>
        <taxon>Chaetomiaceae</taxon>
        <taxon>Canariomyces</taxon>
    </lineage>
</organism>
<dbReference type="AlphaFoldDB" id="A0AAN6QIR6"/>
<keyword evidence="5" id="KW-1185">Reference proteome</keyword>
<feature type="region of interest" description="Disordered" evidence="1">
    <location>
        <begin position="565"/>
        <end position="584"/>
    </location>
</feature>
<dbReference type="PANTHER" id="PTHR10622">
    <property type="entry name" value="HET DOMAIN-CONTAINING PROTEIN"/>
    <property type="match status" value="1"/>
</dbReference>
<reference evidence="4" key="2">
    <citation type="submission" date="2023-05" db="EMBL/GenBank/DDBJ databases">
        <authorList>
            <consortium name="Lawrence Berkeley National Laboratory"/>
            <person name="Steindorff A."/>
            <person name="Hensen N."/>
            <person name="Bonometti L."/>
            <person name="Westerberg I."/>
            <person name="Brannstrom I.O."/>
            <person name="Guillou S."/>
            <person name="Cros-Aarteil S."/>
            <person name="Calhoun S."/>
            <person name="Haridas S."/>
            <person name="Kuo A."/>
            <person name="Mondo S."/>
            <person name="Pangilinan J."/>
            <person name="Riley R."/>
            <person name="Labutti K."/>
            <person name="Andreopoulos B."/>
            <person name="Lipzen A."/>
            <person name="Chen C."/>
            <person name="Yanf M."/>
            <person name="Daum C."/>
            <person name="Ng V."/>
            <person name="Clum A."/>
            <person name="Ohm R."/>
            <person name="Martin F."/>
            <person name="Silar P."/>
            <person name="Natvig D."/>
            <person name="Lalanne C."/>
            <person name="Gautier V."/>
            <person name="Ament-Velasquez S.L."/>
            <person name="Kruys A."/>
            <person name="Hutchinson M.I."/>
            <person name="Powell A.J."/>
            <person name="Barry K."/>
            <person name="Miller A.N."/>
            <person name="Grigoriev I.V."/>
            <person name="Debuchy R."/>
            <person name="Gladieux P."/>
            <person name="Thoren M.H."/>
            <person name="Johannesson H."/>
        </authorList>
    </citation>
    <scope>NUCLEOTIDE SEQUENCE</scope>
    <source>
        <strain evidence="4">CBS 508.74</strain>
    </source>
</reference>
<dbReference type="PANTHER" id="PTHR10622:SF10">
    <property type="entry name" value="HET DOMAIN-CONTAINING PROTEIN"/>
    <property type="match status" value="1"/>
</dbReference>